<sequence length="76" mass="8871">MDFGSKTHNTNFCRLRSLFLYYRSHLHDPIILFFFSLNASNAPETSGTWIHREASRYSLISARRLLSRTVHKIVTA</sequence>
<proteinExistence type="predicted"/>
<dbReference type="EMBL" id="LUGG01000032">
    <property type="protein sequence ID" value="OBZ66188.1"/>
    <property type="molecule type" value="Genomic_DNA"/>
</dbReference>
<evidence type="ECO:0000313" key="2">
    <source>
        <dbReference type="Proteomes" id="UP000092993"/>
    </source>
</evidence>
<protein>
    <submittedName>
        <fullName evidence="1">Uncharacterized protein</fullName>
    </submittedName>
</protein>
<dbReference type="Proteomes" id="UP000092993">
    <property type="component" value="Unassembled WGS sequence"/>
</dbReference>
<gene>
    <name evidence="1" type="ORF">A0H81_13808</name>
</gene>
<comment type="caution">
    <text evidence="1">The sequence shown here is derived from an EMBL/GenBank/DDBJ whole genome shotgun (WGS) entry which is preliminary data.</text>
</comment>
<evidence type="ECO:0000313" key="1">
    <source>
        <dbReference type="EMBL" id="OBZ66188.1"/>
    </source>
</evidence>
<dbReference type="AlphaFoldDB" id="A0A1C7LNR4"/>
<name>A0A1C7LNR4_GRIFR</name>
<organism evidence="1 2">
    <name type="scientific">Grifola frondosa</name>
    <name type="common">Maitake</name>
    <name type="synonym">Polyporus frondosus</name>
    <dbReference type="NCBI Taxonomy" id="5627"/>
    <lineage>
        <taxon>Eukaryota</taxon>
        <taxon>Fungi</taxon>
        <taxon>Dikarya</taxon>
        <taxon>Basidiomycota</taxon>
        <taxon>Agaricomycotina</taxon>
        <taxon>Agaricomycetes</taxon>
        <taxon>Polyporales</taxon>
        <taxon>Grifolaceae</taxon>
        <taxon>Grifola</taxon>
    </lineage>
</organism>
<accession>A0A1C7LNR4</accession>
<reference evidence="1 2" key="1">
    <citation type="submission" date="2016-03" db="EMBL/GenBank/DDBJ databases">
        <title>Whole genome sequencing of Grifola frondosa 9006-11.</title>
        <authorList>
            <person name="Min B."/>
            <person name="Park H."/>
            <person name="Kim J.-G."/>
            <person name="Cho H."/>
            <person name="Oh Y.-L."/>
            <person name="Kong W.-S."/>
            <person name="Choi I.-G."/>
        </authorList>
    </citation>
    <scope>NUCLEOTIDE SEQUENCE [LARGE SCALE GENOMIC DNA]</scope>
    <source>
        <strain evidence="1 2">9006-11</strain>
    </source>
</reference>
<keyword evidence="2" id="KW-1185">Reference proteome</keyword>